<dbReference type="Gene3D" id="3.40.50.300">
    <property type="entry name" value="P-loop containing nucleotide triphosphate hydrolases"/>
    <property type="match status" value="1"/>
</dbReference>
<name>A0AAE4AQU3_9BACT</name>
<dbReference type="RefSeq" id="WP_307265317.1">
    <property type="nucleotide sequence ID" value="NZ_JAUSVL010000001.1"/>
</dbReference>
<comment type="caution">
    <text evidence="1">The sequence shown here is derived from an EMBL/GenBank/DDBJ whole genome shotgun (WGS) entry which is preliminary data.</text>
</comment>
<dbReference type="SUPFAM" id="SSF52540">
    <property type="entry name" value="P-loop containing nucleoside triphosphate hydrolases"/>
    <property type="match status" value="1"/>
</dbReference>
<evidence type="ECO:0000313" key="2">
    <source>
        <dbReference type="Proteomes" id="UP001238163"/>
    </source>
</evidence>
<keyword evidence="2" id="KW-1185">Reference proteome</keyword>
<evidence type="ECO:0000313" key="1">
    <source>
        <dbReference type="EMBL" id="MDQ0291895.1"/>
    </source>
</evidence>
<dbReference type="EMBL" id="JAUSVL010000001">
    <property type="protein sequence ID" value="MDQ0291895.1"/>
    <property type="molecule type" value="Genomic_DNA"/>
</dbReference>
<dbReference type="Proteomes" id="UP001238163">
    <property type="component" value="Unassembled WGS sequence"/>
</dbReference>
<dbReference type="AlphaFoldDB" id="A0AAE4AQU3"/>
<accession>A0AAE4AQU3</accession>
<gene>
    <name evidence="1" type="ORF">J3R75_004002</name>
</gene>
<reference evidence="1" key="1">
    <citation type="submission" date="2023-07" db="EMBL/GenBank/DDBJ databases">
        <title>Genomic Encyclopedia of Type Strains, Phase IV (KMG-IV): sequencing the most valuable type-strain genomes for metagenomic binning, comparative biology and taxonomic classification.</title>
        <authorList>
            <person name="Goeker M."/>
        </authorList>
    </citation>
    <scope>NUCLEOTIDE SEQUENCE</scope>
    <source>
        <strain evidence="1">DSM 24202</strain>
    </source>
</reference>
<proteinExistence type="predicted"/>
<protein>
    <submittedName>
        <fullName evidence="1">Uncharacterized protein</fullName>
    </submittedName>
</protein>
<organism evidence="1 2">
    <name type="scientific">Oligosphaera ethanolica</name>
    <dbReference type="NCBI Taxonomy" id="760260"/>
    <lineage>
        <taxon>Bacteria</taxon>
        <taxon>Pseudomonadati</taxon>
        <taxon>Lentisphaerota</taxon>
        <taxon>Oligosphaeria</taxon>
        <taxon>Oligosphaerales</taxon>
        <taxon>Oligosphaeraceae</taxon>
        <taxon>Oligosphaera</taxon>
    </lineage>
</organism>
<dbReference type="InterPro" id="IPR027417">
    <property type="entry name" value="P-loop_NTPase"/>
</dbReference>
<sequence>MAKLEDVFGVSTHQVLSYITRPEVDDKFTAALVGDKQIVVYGASKQGKTALVSKYLPYDQHLPVSVTPKTEIVDIYSSVLRQLNVKLVSSQTDSSGRETQASVGLKVKALIPLFGGGEGSATAGAKSEVTKTSQFEEVPFNLALPQDVSELLKKIGSQKIIIIENFHYLDEDKQKQLAFDLRTFQELGVRFVILGVWREKNRLAQYNGDLLDRVVEIPVEPWTESEFQKVADAGSSELKVHFNDGVIAKCIQASFSSIGVFQELLKSICVFAGVRDTQFAWRDIGDDRMLTQAVETKAQEYAARHQRALESIAAGNLSATTKDGVTPLFLPYYLVRVVLSAGYDGIESGMRRAAIQEQIQKIHHRAQDVRASDMSNLLHTLGSLQSKKNISPPIIDYDKNMKLLQAVDSTFYFFLKHADLKQIAEELPSPLD</sequence>